<dbReference type="PROSITE" id="PS51257">
    <property type="entry name" value="PROKAR_LIPOPROTEIN"/>
    <property type="match status" value="1"/>
</dbReference>
<organism evidence="1 2">
    <name type="scientific">Pararcticibacter amylolyticus</name>
    <dbReference type="NCBI Taxonomy" id="2173175"/>
    <lineage>
        <taxon>Bacteria</taxon>
        <taxon>Pseudomonadati</taxon>
        <taxon>Bacteroidota</taxon>
        <taxon>Sphingobacteriia</taxon>
        <taxon>Sphingobacteriales</taxon>
        <taxon>Sphingobacteriaceae</taxon>
        <taxon>Pararcticibacter</taxon>
    </lineage>
</organism>
<protein>
    <submittedName>
        <fullName evidence="1">Uncharacterized protein</fullName>
    </submittedName>
</protein>
<evidence type="ECO:0000313" key="1">
    <source>
        <dbReference type="EMBL" id="PWG82683.1"/>
    </source>
</evidence>
<evidence type="ECO:0000313" key="2">
    <source>
        <dbReference type="Proteomes" id="UP000245647"/>
    </source>
</evidence>
<dbReference type="AlphaFoldDB" id="A0A2U2PMQ2"/>
<name>A0A2U2PMQ2_9SPHI</name>
<dbReference type="Proteomes" id="UP000245647">
    <property type="component" value="Unassembled WGS sequence"/>
</dbReference>
<accession>A0A2U2PMQ2</accession>
<dbReference type="RefSeq" id="WP_109414100.1">
    <property type="nucleotide sequence ID" value="NZ_QEAS01000001.1"/>
</dbReference>
<dbReference type="EMBL" id="QEAS01000001">
    <property type="protein sequence ID" value="PWG82683.1"/>
    <property type="molecule type" value="Genomic_DNA"/>
</dbReference>
<proteinExistence type="predicted"/>
<dbReference type="OrthoDB" id="708305at2"/>
<comment type="caution">
    <text evidence="1">The sequence shown here is derived from an EMBL/GenBank/DDBJ whole genome shotgun (WGS) entry which is preliminary data.</text>
</comment>
<keyword evidence="2" id="KW-1185">Reference proteome</keyword>
<reference evidence="1 2" key="1">
    <citation type="submission" date="2018-04" db="EMBL/GenBank/DDBJ databases">
        <title>Pedobacter chongqingensis sp. nov., isolated from a rottenly hemp rope.</title>
        <authorList>
            <person name="Cai Y."/>
        </authorList>
    </citation>
    <scope>NUCLEOTIDE SEQUENCE [LARGE SCALE GENOMIC DNA]</scope>
    <source>
        <strain evidence="1 2">FJ4-8</strain>
    </source>
</reference>
<sequence length="327" mass="35917">MNYRKTYTSILSVAGKAFSLLVLIVLLTSCEKDDSPDGKGPLAIGQSILVNNGNVLVSGVRSEDGRVSSKYWINGESAGQSAFNELVGNHMGYKEAVDEQFRTGYTYKDRQGEIQRFRFNQGSSVENGRIFYYENNSMVRMDNDSTGILSSVTFYDDKAIFAGSLGKLTSSIAGSSFHLRSAFIWDAHSALTELPLPEQSTSFQGVSSVYIGGNDEFYVGGFCGVPMYWKNTKPVVLDTRYGEIWQITKSGSDVYAAGLINKHNSNSTAHTACYWKNGVLHELEDGAQAYGIFVDGIDIYISGAVGNVPASYRPCYWKNGVRVDLPM</sequence>
<gene>
    <name evidence="1" type="ORF">DDR33_02170</name>
</gene>